<dbReference type="PROSITE" id="PS00211">
    <property type="entry name" value="ABC_TRANSPORTER_1"/>
    <property type="match status" value="1"/>
</dbReference>
<name>A0A0H4VDE2_9SPHN</name>
<dbReference type="KEGG" id="ery:CP97_10475"/>
<dbReference type="GO" id="GO:0016887">
    <property type="term" value="F:ATP hydrolysis activity"/>
    <property type="evidence" value="ECO:0007669"/>
    <property type="project" value="InterPro"/>
</dbReference>
<dbReference type="CDD" id="cd03230">
    <property type="entry name" value="ABC_DR_subfamily_A"/>
    <property type="match status" value="1"/>
</dbReference>
<dbReference type="Pfam" id="PF00005">
    <property type="entry name" value="ABC_tran"/>
    <property type="match status" value="1"/>
</dbReference>
<dbReference type="PROSITE" id="PS50893">
    <property type="entry name" value="ABC_TRANSPORTER_2"/>
    <property type="match status" value="1"/>
</dbReference>
<dbReference type="Gene3D" id="3.40.50.300">
    <property type="entry name" value="P-loop containing nucleotide triphosphate hydrolases"/>
    <property type="match status" value="1"/>
</dbReference>
<protein>
    <submittedName>
        <fullName evidence="5">Multidrug ABC transporter ATP-binding protein</fullName>
    </submittedName>
</protein>
<reference evidence="5 6" key="1">
    <citation type="journal article" date="2015" name="Int. J. Syst. Evol. Microbiol.">
        <title>Erythrobacter atlanticus sp. nov., a bacterium from ocean sediment able to degrade polycyclic aromatic hydrocarbons.</title>
        <authorList>
            <person name="Zhuang L."/>
            <person name="Liu Y."/>
            <person name="Wang L."/>
            <person name="Wang W."/>
            <person name="Shao Z."/>
        </authorList>
    </citation>
    <scope>NUCLEOTIDE SEQUENCE [LARGE SCALE GENOMIC DNA]</scope>
    <source>
        <strain evidence="6">s21-N3</strain>
    </source>
</reference>
<dbReference type="InterPro" id="IPR050763">
    <property type="entry name" value="ABC_transporter_ATP-binding"/>
</dbReference>
<dbReference type="PANTHER" id="PTHR42711:SF10">
    <property type="entry name" value="ABC TRANSPORTER ATP-BINDING PROTEIN"/>
    <property type="match status" value="1"/>
</dbReference>
<keyword evidence="2" id="KW-0547">Nucleotide-binding</keyword>
<dbReference type="Proteomes" id="UP000059113">
    <property type="component" value="Chromosome"/>
</dbReference>
<dbReference type="GO" id="GO:0005524">
    <property type="term" value="F:ATP binding"/>
    <property type="evidence" value="ECO:0007669"/>
    <property type="project" value="UniProtKB-KW"/>
</dbReference>
<reference evidence="6" key="2">
    <citation type="submission" date="2015-04" db="EMBL/GenBank/DDBJ databases">
        <title>The complete genome sequence of Erythrobacter sp. s21-N3.</title>
        <authorList>
            <person name="Zhuang L."/>
            <person name="Liu Y."/>
            <person name="Shao Z."/>
        </authorList>
    </citation>
    <scope>NUCLEOTIDE SEQUENCE [LARGE SCALE GENOMIC DNA]</scope>
    <source>
        <strain evidence="6">s21-N3</strain>
    </source>
</reference>
<evidence type="ECO:0000313" key="6">
    <source>
        <dbReference type="Proteomes" id="UP000059113"/>
    </source>
</evidence>
<organism evidence="5 6">
    <name type="scientific">Aurantiacibacter atlanticus</name>
    <dbReference type="NCBI Taxonomy" id="1648404"/>
    <lineage>
        <taxon>Bacteria</taxon>
        <taxon>Pseudomonadati</taxon>
        <taxon>Pseudomonadota</taxon>
        <taxon>Alphaproteobacteria</taxon>
        <taxon>Sphingomonadales</taxon>
        <taxon>Erythrobacteraceae</taxon>
        <taxon>Aurantiacibacter</taxon>
    </lineage>
</organism>
<dbReference type="InterPro" id="IPR017871">
    <property type="entry name" value="ABC_transporter-like_CS"/>
</dbReference>
<dbReference type="InterPro" id="IPR003593">
    <property type="entry name" value="AAA+_ATPase"/>
</dbReference>
<evidence type="ECO:0000256" key="1">
    <source>
        <dbReference type="ARBA" id="ARBA00022448"/>
    </source>
</evidence>
<dbReference type="SUPFAM" id="SSF52540">
    <property type="entry name" value="P-loop containing nucleoside triphosphate hydrolases"/>
    <property type="match status" value="1"/>
</dbReference>
<keyword evidence="6" id="KW-1185">Reference proteome</keyword>
<proteinExistence type="predicted"/>
<evidence type="ECO:0000259" key="4">
    <source>
        <dbReference type="PROSITE" id="PS50893"/>
    </source>
</evidence>
<dbReference type="RefSeq" id="WP_227819580.1">
    <property type="nucleotide sequence ID" value="NZ_CP011310.1"/>
</dbReference>
<evidence type="ECO:0000256" key="2">
    <source>
        <dbReference type="ARBA" id="ARBA00022741"/>
    </source>
</evidence>
<dbReference type="AlphaFoldDB" id="A0A0H4VDE2"/>
<dbReference type="SMART" id="SM00382">
    <property type="entry name" value="AAA"/>
    <property type="match status" value="1"/>
</dbReference>
<dbReference type="InterPro" id="IPR003439">
    <property type="entry name" value="ABC_transporter-like_ATP-bd"/>
</dbReference>
<keyword evidence="1" id="KW-0813">Transport</keyword>
<dbReference type="EMBL" id="CP011310">
    <property type="protein sequence ID" value="AKQ42360.2"/>
    <property type="molecule type" value="Genomic_DNA"/>
</dbReference>
<evidence type="ECO:0000256" key="3">
    <source>
        <dbReference type="ARBA" id="ARBA00022840"/>
    </source>
</evidence>
<dbReference type="STRING" id="1648404.CP97_10475"/>
<sequence length="333" mass="36827">MDQSRLGIAEVTFHLPNMGTILELRGLEKTYKGGVTALNGVDLSINRGEIFALLGPNGAGKTTLIGAVCGLVRPTGGMIEVFGKDMAKSWKDVRRRIGLVPQELSFDIFDKVIRQVRYSRGMFGCAPDEARIEEVLRSLSLWDKRDQQIRSLSGGMKRRVMIAKALAHDPELLFLDEPTAGVDVELRRDMWRQIDMLRERGVTIILTTHYIEEAEEMADRVGVINRGEILLVDDKNAIMAKLGRTEAQFTLADPLTEIPAAIASYPLHLEDAGHALVYRGGDGTGKGKREVAELAQLMVRNGLTFTGLETRESTLEDIFVDLVQDRPEVVAAA</sequence>
<feature type="domain" description="ABC transporter" evidence="4">
    <location>
        <begin position="22"/>
        <end position="251"/>
    </location>
</feature>
<dbReference type="InterPro" id="IPR027417">
    <property type="entry name" value="P-loop_NTPase"/>
</dbReference>
<dbReference type="PANTHER" id="PTHR42711">
    <property type="entry name" value="ABC TRANSPORTER ATP-BINDING PROTEIN"/>
    <property type="match status" value="1"/>
</dbReference>
<keyword evidence="3 5" id="KW-0067">ATP-binding</keyword>
<evidence type="ECO:0000313" key="5">
    <source>
        <dbReference type="EMBL" id="AKQ42360.2"/>
    </source>
</evidence>
<accession>A0A0H4VDE2</accession>
<gene>
    <name evidence="5" type="ORF">CP97_10475</name>
</gene>